<reference evidence="5" key="1">
    <citation type="submission" date="2016-11" db="EMBL/GenBank/DDBJ databases">
        <authorList>
            <person name="Varghese N."/>
            <person name="Submissions S."/>
        </authorList>
    </citation>
    <scope>NUCLEOTIDE SEQUENCE [LARGE SCALE GENOMIC DNA]</scope>
    <source>
        <strain evidence="5">DSM 3071</strain>
    </source>
</reference>
<keyword evidence="5" id="KW-1185">Reference proteome</keyword>
<dbReference type="PANTHER" id="PTHR42901:SF1">
    <property type="entry name" value="ALCOHOL DEHYDROGENASE"/>
    <property type="match status" value="1"/>
</dbReference>
<name>A0A1M5V3U5_BUTFI</name>
<evidence type="ECO:0000313" key="5">
    <source>
        <dbReference type="Proteomes" id="UP000184278"/>
    </source>
</evidence>
<evidence type="ECO:0000313" key="4">
    <source>
        <dbReference type="EMBL" id="SHH69764.1"/>
    </source>
</evidence>
<evidence type="ECO:0000256" key="3">
    <source>
        <dbReference type="RuleBase" id="RU000363"/>
    </source>
</evidence>
<dbReference type="PIRSF" id="PIRSF000126">
    <property type="entry name" value="11-beta-HSD1"/>
    <property type="match status" value="1"/>
</dbReference>
<comment type="similarity">
    <text evidence="1 3">Belongs to the short-chain dehydrogenases/reductases (SDR) family.</text>
</comment>
<protein>
    <recommendedName>
        <fullName evidence="6">Ketoacyl reductase</fullName>
    </recommendedName>
</protein>
<dbReference type="PRINTS" id="PR00081">
    <property type="entry name" value="GDHRDH"/>
</dbReference>
<dbReference type="GeneID" id="89511635"/>
<dbReference type="PRINTS" id="PR00080">
    <property type="entry name" value="SDRFAMILY"/>
</dbReference>
<evidence type="ECO:0000256" key="1">
    <source>
        <dbReference type="ARBA" id="ARBA00006484"/>
    </source>
</evidence>
<gene>
    <name evidence="4" type="ORF">SAMN02745229_00852</name>
</gene>
<keyword evidence="2" id="KW-0560">Oxidoreductase</keyword>
<dbReference type="Gene3D" id="3.40.50.720">
    <property type="entry name" value="NAD(P)-binding Rossmann-like Domain"/>
    <property type="match status" value="1"/>
</dbReference>
<organism evidence="4 5">
    <name type="scientific">Butyrivibrio fibrisolvens DSM 3071</name>
    <dbReference type="NCBI Taxonomy" id="1121131"/>
    <lineage>
        <taxon>Bacteria</taxon>
        <taxon>Bacillati</taxon>
        <taxon>Bacillota</taxon>
        <taxon>Clostridia</taxon>
        <taxon>Lachnospirales</taxon>
        <taxon>Lachnospiraceae</taxon>
        <taxon>Butyrivibrio</taxon>
    </lineage>
</organism>
<dbReference type="OrthoDB" id="9808814at2"/>
<sequence>MKNIAVITGASSGLGAEFAKQLSKEGYYILLVARRKDRLLEIQKELVFKSEIFTADLSEKKDINKLCDHIENLLSEDSDNKLSVFINNAGFGLSGNFTDCDEKREMEMVNVNIKALHRLTKRMIPLMDKESGGYILNIGSSAGLLPAGPYMATYYATKAYVVSLTRAIAHELKVEGSRTYIGVLCPGPVNTEFNDVAGVAFALKGISASGCVSYAIKMMKKRKVVIVPTLRMKLACSLSKLVPSNILIPMTAHQQHKKMG</sequence>
<dbReference type="CDD" id="cd05233">
    <property type="entry name" value="SDR_c"/>
    <property type="match status" value="1"/>
</dbReference>
<dbReference type="Pfam" id="PF00106">
    <property type="entry name" value="adh_short"/>
    <property type="match status" value="1"/>
</dbReference>
<dbReference type="AlphaFoldDB" id="A0A1M5V3U5"/>
<dbReference type="InterPro" id="IPR036291">
    <property type="entry name" value="NAD(P)-bd_dom_sf"/>
</dbReference>
<dbReference type="Proteomes" id="UP000184278">
    <property type="component" value="Unassembled WGS sequence"/>
</dbReference>
<dbReference type="EMBL" id="FQXK01000006">
    <property type="protein sequence ID" value="SHH69764.1"/>
    <property type="molecule type" value="Genomic_DNA"/>
</dbReference>
<dbReference type="InterPro" id="IPR002347">
    <property type="entry name" value="SDR_fam"/>
</dbReference>
<accession>A0A1M5V3U5</accession>
<evidence type="ECO:0000256" key="2">
    <source>
        <dbReference type="ARBA" id="ARBA00023002"/>
    </source>
</evidence>
<dbReference type="RefSeq" id="WP_073385775.1">
    <property type="nucleotide sequence ID" value="NZ_FQXK01000006.1"/>
</dbReference>
<dbReference type="SUPFAM" id="SSF51735">
    <property type="entry name" value="NAD(P)-binding Rossmann-fold domains"/>
    <property type="match status" value="1"/>
</dbReference>
<dbReference type="GO" id="GO:0016491">
    <property type="term" value="F:oxidoreductase activity"/>
    <property type="evidence" value="ECO:0007669"/>
    <property type="project" value="UniProtKB-KW"/>
</dbReference>
<dbReference type="STRING" id="1121131.SAMN02745229_00852"/>
<evidence type="ECO:0008006" key="6">
    <source>
        <dbReference type="Google" id="ProtNLM"/>
    </source>
</evidence>
<dbReference type="PANTHER" id="PTHR42901">
    <property type="entry name" value="ALCOHOL DEHYDROGENASE"/>
    <property type="match status" value="1"/>
</dbReference>
<proteinExistence type="inferred from homology"/>